<name>A0A1Y2DP78_9FUNG</name>
<dbReference type="PANTHER" id="PTHR16148:SF14">
    <property type="entry name" value="MYND-TYPE DOMAIN-CONTAINING PROTEIN"/>
    <property type="match status" value="1"/>
</dbReference>
<feature type="region of interest" description="Disordered" evidence="1">
    <location>
        <begin position="320"/>
        <end position="389"/>
    </location>
</feature>
<dbReference type="OrthoDB" id="2147012at2759"/>
<protein>
    <recommendedName>
        <fullName evidence="5">Phosphoglycerate mutase-like protein</fullName>
    </recommendedName>
</protein>
<dbReference type="GO" id="GO:0005730">
    <property type="term" value="C:nucleolus"/>
    <property type="evidence" value="ECO:0007669"/>
    <property type="project" value="TreeGrafter"/>
</dbReference>
<evidence type="ECO:0000256" key="1">
    <source>
        <dbReference type="SAM" id="MobiDB-lite"/>
    </source>
</evidence>
<dbReference type="PANTHER" id="PTHR16148">
    <property type="entry name" value="NF-KAPPA-B-REPRESSING FACTOR-RELATED"/>
    <property type="match status" value="1"/>
</dbReference>
<proteinExistence type="predicted"/>
<accession>A0A1Y2DP78</accession>
<feature type="compositionally biased region" description="Basic and acidic residues" evidence="1">
    <location>
        <begin position="448"/>
        <end position="457"/>
    </location>
</feature>
<evidence type="ECO:0008006" key="5">
    <source>
        <dbReference type="Google" id="ProtNLM"/>
    </source>
</evidence>
<organism evidence="3 4">
    <name type="scientific">Neocallimastix californiae</name>
    <dbReference type="NCBI Taxonomy" id="1754190"/>
    <lineage>
        <taxon>Eukaryota</taxon>
        <taxon>Fungi</taxon>
        <taxon>Fungi incertae sedis</taxon>
        <taxon>Chytridiomycota</taxon>
        <taxon>Chytridiomycota incertae sedis</taxon>
        <taxon>Neocallimastigomycetes</taxon>
        <taxon>Neocallimastigales</taxon>
        <taxon>Neocallimastigaceae</taxon>
        <taxon>Neocallimastix</taxon>
    </lineage>
</organism>
<feature type="compositionally biased region" description="Low complexity" evidence="1">
    <location>
        <begin position="413"/>
        <end position="447"/>
    </location>
</feature>
<feature type="compositionally biased region" description="Low complexity" evidence="1">
    <location>
        <begin position="478"/>
        <end position="489"/>
    </location>
</feature>
<feature type="region of interest" description="Disordered" evidence="1">
    <location>
        <begin position="404"/>
        <end position="507"/>
    </location>
</feature>
<gene>
    <name evidence="3" type="ORF">LY90DRAFT_242837</name>
</gene>
<dbReference type="AlphaFoldDB" id="A0A1Y2DP78"/>
<dbReference type="STRING" id="1754190.A0A1Y2DP78"/>
<keyword evidence="4" id="KW-1185">Reference proteome</keyword>
<keyword evidence="2" id="KW-0732">Signal</keyword>
<reference evidence="3 4" key="1">
    <citation type="submission" date="2016-08" db="EMBL/GenBank/DDBJ databases">
        <title>A Parts List for Fungal Cellulosomes Revealed by Comparative Genomics.</title>
        <authorList>
            <consortium name="DOE Joint Genome Institute"/>
            <person name="Haitjema C.H."/>
            <person name="Gilmore S.P."/>
            <person name="Henske J.K."/>
            <person name="Solomon K.V."/>
            <person name="De Groot R."/>
            <person name="Kuo A."/>
            <person name="Mondo S.J."/>
            <person name="Salamov A.A."/>
            <person name="Labutti K."/>
            <person name="Zhao Z."/>
            <person name="Chiniquy J."/>
            <person name="Barry K."/>
            <person name="Brewer H.M."/>
            <person name="Purvine S.O."/>
            <person name="Wright A.T."/>
            <person name="Boxma B."/>
            <person name="Van Alen T."/>
            <person name="Hackstein J.H."/>
            <person name="Baker S.E."/>
            <person name="Grigoriev I.V."/>
            <person name="O'Malley M.A."/>
        </authorList>
    </citation>
    <scope>NUCLEOTIDE SEQUENCE [LARGE SCALE GENOMIC DNA]</scope>
    <source>
        <strain evidence="3 4">G1</strain>
    </source>
</reference>
<comment type="caution">
    <text evidence="3">The sequence shown here is derived from an EMBL/GenBank/DDBJ whole genome shotgun (WGS) entry which is preliminary data.</text>
</comment>
<evidence type="ECO:0000313" key="3">
    <source>
        <dbReference type="EMBL" id="ORY60465.1"/>
    </source>
</evidence>
<dbReference type="EMBL" id="MCOG01000061">
    <property type="protein sequence ID" value="ORY60465.1"/>
    <property type="molecule type" value="Genomic_DNA"/>
</dbReference>
<dbReference type="Proteomes" id="UP000193920">
    <property type="component" value="Unassembled WGS sequence"/>
</dbReference>
<evidence type="ECO:0000256" key="2">
    <source>
        <dbReference type="SAM" id="SignalP"/>
    </source>
</evidence>
<feature type="chain" id="PRO_5013028216" description="Phosphoglycerate mutase-like protein" evidence="2">
    <location>
        <begin position="19"/>
        <end position="540"/>
    </location>
</feature>
<feature type="signal peptide" evidence="2">
    <location>
        <begin position="1"/>
        <end position="18"/>
    </location>
</feature>
<sequence length="540" mass="59723">MYSKIILSLLYFVAFSNASRVIYMIMHAEKPGFGDLRKGQRWSTTQNIPGEYDNGLSYTGYERSKCLVNVFGRNAPLYRQPKAILYQHYAKQGDFIDSGERGSHQSRRMYETASLLAQDLGINLDEQKCCGGDPSDMFKYIETLDESINPILIVHQHQQIYAIAKKYAKKFGKTLPYSEFSYNSSTIWTLVEGEVVEDWNMGCYFDKPTKQDKLSDSVEQLVLGNSNLNQVNGNNSTLVQEVTPLITTKVVPASLLTTVTSKVPPTGPATIGLVNQPMDAGAITSEVLKNGGMVATATTSKALEGSKTIPIMIVTGTPTAEGKTTKTVPDIVNNGEDANTPTDKTLPDKTLPDKTLPGKTLPGKSLPNTDPNTEEVAGAEPAEKQTNTETGGIPAIVIPEVHAPVNIPGGGNNNNNNNKNNNKNNNNNNNNNNNPWGGNNNPWGGNNKNDDKDKNKNNDPWAEVFGNNNDPWAEIFGNNKNNDKNNNNNGWTWVFGGDNQKNKPNNNWNWWNPWSNNNNNNNNNNNGPNWFQNIVNFFRF</sequence>
<evidence type="ECO:0000313" key="4">
    <source>
        <dbReference type="Proteomes" id="UP000193920"/>
    </source>
</evidence>
<dbReference type="GO" id="GO:0005654">
    <property type="term" value="C:nucleoplasm"/>
    <property type="evidence" value="ECO:0007669"/>
    <property type="project" value="TreeGrafter"/>
</dbReference>